<dbReference type="EMBL" id="FNFB01000001">
    <property type="protein sequence ID" value="SDJ30395.1"/>
    <property type="molecule type" value="Genomic_DNA"/>
</dbReference>
<feature type="transmembrane region" description="Helical" evidence="1">
    <location>
        <begin position="529"/>
        <end position="553"/>
    </location>
</feature>
<keyword evidence="1" id="KW-1133">Transmembrane helix</keyword>
<feature type="transmembrane region" description="Helical" evidence="1">
    <location>
        <begin position="228"/>
        <end position="249"/>
    </location>
</feature>
<dbReference type="OrthoDB" id="2955510at2"/>
<keyword evidence="3" id="KW-1185">Reference proteome</keyword>
<keyword evidence="1" id="KW-0812">Transmembrane</keyword>
<feature type="transmembrane region" description="Helical" evidence="1">
    <location>
        <begin position="56"/>
        <end position="74"/>
    </location>
</feature>
<dbReference type="RefSeq" id="WP_090758851.1">
    <property type="nucleotide sequence ID" value="NZ_FNFB01000001.1"/>
</dbReference>
<feature type="transmembrane region" description="Helical" evidence="1">
    <location>
        <begin position="444"/>
        <end position="466"/>
    </location>
</feature>
<feature type="transmembrane region" description="Helical" evidence="1">
    <location>
        <begin position="168"/>
        <end position="190"/>
    </location>
</feature>
<feature type="transmembrane region" description="Helical" evidence="1">
    <location>
        <begin position="573"/>
        <end position="592"/>
    </location>
</feature>
<feature type="transmembrane region" description="Helical" evidence="1">
    <location>
        <begin position="472"/>
        <end position="493"/>
    </location>
</feature>
<protein>
    <submittedName>
        <fullName evidence="2">ABC-2 type transport system permease protein</fullName>
    </submittedName>
</protein>
<evidence type="ECO:0000256" key="1">
    <source>
        <dbReference type="SAM" id="Phobius"/>
    </source>
</evidence>
<dbReference type="STRING" id="683260.SAMN05421874_101378"/>
<dbReference type="Proteomes" id="UP000198683">
    <property type="component" value="Unassembled WGS sequence"/>
</dbReference>
<keyword evidence="1" id="KW-0472">Membrane</keyword>
<dbReference type="AlphaFoldDB" id="A0A1G8SNT1"/>
<evidence type="ECO:0000313" key="3">
    <source>
        <dbReference type="Proteomes" id="UP000198683"/>
    </source>
</evidence>
<feature type="transmembrane region" description="Helical" evidence="1">
    <location>
        <begin position="324"/>
        <end position="344"/>
    </location>
</feature>
<accession>A0A1G8SNT1</accession>
<gene>
    <name evidence="2" type="ORF">SAMN05421874_101378</name>
</gene>
<name>A0A1G8SNT1_9ACTN</name>
<reference evidence="2 3" key="1">
    <citation type="submission" date="2016-10" db="EMBL/GenBank/DDBJ databases">
        <authorList>
            <person name="de Groot N.N."/>
        </authorList>
    </citation>
    <scope>NUCLEOTIDE SEQUENCE [LARGE SCALE GENOMIC DNA]</scope>
    <source>
        <strain evidence="2 3">CGMCC 4.5681</strain>
    </source>
</reference>
<feature type="transmembrane region" description="Helical" evidence="1">
    <location>
        <begin position="301"/>
        <end position="318"/>
    </location>
</feature>
<feature type="transmembrane region" description="Helical" evidence="1">
    <location>
        <begin position="368"/>
        <end position="391"/>
    </location>
</feature>
<feature type="transmembrane region" description="Helical" evidence="1">
    <location>
        <begin position="21"/>
        <end position="44"/>
    </location>
</feature>
<feature type="transmembrane region" description="Helical" evidence="1">
    <location>
        <begin position="128"/>
        <end position="148"/>
    </location>
</feature>
<feature type="transmembrane region" description="Helical" evidence="1">
    <location>
        <begin position="397"/>
        <end position="423"/>
    </location>
</feature>
<evidence type="ECO:0000313" key="2">
    <source>
        <dbReference type="EMBL" id="SDJ30395.1"/>
    </source>
</evidence>
<proteinExistence type="predicted"/>
<organism evidence="2 3">
    <name type="scientific">Nonomuraea maritima</name>
    <dbReference type="NCBI Taxonomy" id="683260"/>
    <lineage>
        <taxon>Bacteria</taxon>
        <taxon>Bacillati</taxon>
        <taxon>Actinomycetota</taxon>
        <taxon>Actinomycetes</taxon>
        <taxon>Streptosporangiales</taxon>
        <taxon>Streptosporangiaceae</taxon>
        <taxon>Nonomuraea</taxon>
    </lineage>
</organism>
<feature type="transmembrane region" description="Helical" evidence="1">
    <location>
        <begin position="95"/>
        <end position="122"/>
    </location>
</feature>
<sequence length="606" mass="63404">MARVLIRMKLAILRHSMTGGKAVWMVIGGLLGIVLAIATIWLSLVDGVGTAVVADLLAATYLVWALGWVVGPVWGGSSVLRTDHFALLSVPRGRLAVGLLGAAFVGVTTAVTLLAFLSLLTYGARLGVLPALVAVPAVVLQLVFVVLLSRVSTAVFGVVAKSRAGAAFTGALIAGMIVLAQSGWMVIVAIQVSGVLSTGFGAGFATTVRAVPSGWGLVAVEAAGRGEWGLALGALAGLALVIVLLLFGWSRSLGAARRARVTVRGTAHAPSRGGVLSGRTGTVVRKELRTWWRDPLRTQTVSVPLVWALGTALLPLTFGEVLLLPWAAPALAVMAGAAASNLYGQDGTALWMTLLTGSESEDLRGRQIAYLIVFGPIALVVAVVFTLWSGLHWTWPWVLALTPAMLGGAAGLGALISVVALAPGPDAHKRPDNPLEHGDTTGQANLMFWGGLIMAIPPAVVLIVGTVRDDVVLLWAAVPVGVVTGVLLAWWLGRVAIGRLLARGPELLFLMRTGRSGNAVKIEMPKREAWLAVACWTFGSIALFPQGVVPIVFMLSGVDVKSWFLAMYLDGALAWIVAVVMVLFGSWLYYVAVRLSAKKPAAEPVS</sequence>